<evidence type="ECO:0000313" key="3">
    <source>
        <dbReference type="EMBL" id="ASF43060.1"/>
    </source>
</evidence>
<sequence>MKKTANFSSIFKGYKKYLVVGGVFTIYMLFFDNASFLVHRNMNSELDKLTRQKQFLQKEIERDKKELEALYTDEGKEKLGREVYYLKHDDEEVFIIEYDTIN</sequence>
<keyword evidence="4" id="KW-1185">Reference proteome</keyword>
<protein>
    <submittedName>
        <fullName evidence="3">Septum formation inhibitor</fullName>
    </submittedName>
</protein>
<dbReference type="RefSeq" id="WP_009413599.1">
    <property type="nucleotide sequence ID" value="NZ_CP022022.1"/>
</dbReference>
<organism evidence="3 4">
    <name type="scientific">Capnocytophaga endodontalis</name>
    <dbReference type="NCBI Taxonomy" id="2708117"/>
    <lineage>
        <taxon>Bacteria</taxon>
        <taxon>Pseudomonadati</taxon>
        <taxon>Bacteroidota</taxon>
        <taxon>Flavobacteriia</taxon>
        <taxon>Flavobacteriales</taxon>
        <taxon>Flavobacteriaceae</taxon>
        <taxon>Capnocytophaga</taxon>
    </lineage>
</organism>
<keyword evidence="2" id="KW-0812">Transmembrane</keyword>
<gene>
    <name evidence="3" type="ORF">CBG49_08215</name>
</gene>
<feature type="transmembrane region" description="Helical" evidence="2">
    <location>
        <begin position="17"/>
        <end position="38"/>
    </location>
</feature>
<keyword evidence="2" id="KW-0472">Membrane</keyword>
<dbReference type="KEGG" id="capn:CBG49_08215"/>
<feature type="coiled-coil region" evidence="1">
    <location>
        <begin position="39"/>
        <end position="73"/>
    </location>
</feature>
<keyword evidence="2" id="KW-1133">Transmembrane helix</keyword>
<name>A0A1Z4BPA1_9FLAO</name>
<proteinExistence type="predicted"/>
<reference evidence="4" key="1">
    <citation type="submission" date="2017-06" db="EMBL/GenBank/DDBJ databases">
        <title>Complete genome sequence of Capnocytophaga sp. KCOM 1579 (=ChDC OS43) isolated from a human refractory periapical abscess lesion.</title>
        <authorList>
            <person name="Kook J.-K."/>
            <person name="Park S.-N."/>
            <person name="Lim Y.K."/>
            <person name="Roh H."/>
        </authorList>
    </citation>
    <scope>NUCLEOTIDE SEQUENCE [LARGE SCALE GENOMIC DNA]</scope>
    <source>
        <strain evidence="4">ChDC OS43</strain>
    </source>
</reference>
<keyword evidence="1" id="KW-0175">Coiled coil</keyword>
<evidence type="ECO:0000256" key="2">
    <source>
        <dbReference type="SAM" id="Phobius"/>
    </source>
</evidence>
<evidence type="ECO:0000313" key="4">
    <source>
        <dbReference type="Proteomes" id="UP000197007"/>
    </source>
</evidence>
<dbReference type="AlphaFoldDB" id="A0A1Z4BPA1"/>
<dbReference type="EMBL" id="CP022022">
    <property type="protein sequence ID" value="ASF43060.1"/>
    <property type="molecule type" value="Genomic_DNA"/>
</dbReference>
<evidence type="ECO:0000256" key="1">
    <source>
        <dbReference type="SAM" id="Coils"/>
    </source>
</evidence>
<accession>A0A1Z4BPA1</accession>
<dbReference type="Proteomes" id="UP000197007">
    <property type="component" value="Chromosome"/>
</dbReference>